<dbReference type="Proteomes" id="UP000190961">
    <property type="component" value="Unassembled WGS sequence"/>
</dbReference>
<evidence type="ECO:0008006" key="3">
    <source>
        <dbReference type="Google" id="ProtNLM"/>
    </source>
</evidence>
<sequence length="141" mass="16022">MTTRLFTIEGASLDFDASVPCILSTFTGFILSKDFRALCEEGLIQIKANVAEHGKIAWITDLTKSEIFNDDDVKWVSEYWNPNAHENGILYYALVLPQSTFTAINLEEYMEAHKQSKDPLVINLFPDVEAAVEWCKAMLER</sequence>
<keyword evidence="2" id="KW-1185">Reference proteome</keyword>
<evidence type="ECO:0000313" key="2">
    <source>
        <dbReference type="Proteomes" id="UP000190961"/>
    </source>
</evidence>
<dbReference type="AlphaFoldDB" id="A0A1T5J049"/>
<proteinExistence type="predicted"/>
<reference evidence="1 2" key="1">
    <citation type="submission" date="2017-02" db="EMBL/GenBank/DDBJ databases">
        <authorList>
            <person name="Peterson S.W."/>
        </authorList>
    </citation>
    <scope>NUCLEOTIDE SEQUENCE [LARGE SCALE GENOMIC DNA]</scope>
    <source>
        <strain evidence="1 2">DSM 25262</strain>
    </source>
</reference>
<name>A0A1T5J049_9BACT</name>
<dbReference type="EMBL" id="FUZU01000001">
    <property type="protein sequence ID" value="SKC44573.1"/>
    <property type="molecule type" value="Genomic_DNA"/>
</dbReference>
<gene>
    <name evidence="1" type="ORF">SAMN05660236_0568</name>
</gene>
<dbReference type="RefSeq" id="WP_079685184.1">
    <property type="nucleotide sequence ID" value="NZ_FUZU01000001.1"/>
</dbReference>
<evidence type="ECO:0000313" key="1">
    <source>
        <dbReference type="EMBL" id="SKC44573.1"/>
    </source>
</evidence>
<protein>
    <recommendedName>
        <fullName evidence="3">SpoIIAA-like</fullName>
    </recommendedName>
</protein>
<accession>A0A1T5J049</accession>
<organism evidence="1 2">
    <name type="scientific">Ohtaekwangia koreensis</name>
    <dbReference type="NCBI Taxonomy" id="688867"/>
    <lineage>
        <taxon>Bacteria</taxon>
        <taxon>Pseudomonadati</taxon>
        <taxon>Bacteroidota</taxon>
        <taxon>Cytophagia</taxon>
        <taxon>Cytophagales</taxon>
        <taxon>Fulvivirgaceae</taxon>
        <taxon>Ohtaekwangia</taxon>
    </lineage>
</organism>
<dbReference type="OrthoDB" id="981162at2"/>